<proteinExistence type="predicted"/>
<evidence type="ECO:0000313" key="3">
    <source>
        <dbReference type="Proteomes" id="UP001363151"/>
    </source>
</evidence>
<evidence type="ECO:0000313" key="2">
    <source>
        <dbReference type="EMBL" id="KAK7234109.1"/>
    </source>
</evidence>
<feature type="region of interest" description="Disordered" evidence="1">
    <location>
        <begin position="92"/>
        <end position="118"/>
    </location>
</feature>
<comment type="caution">
    <text evidence="2">The sequence shown here is derived from an EMBL/GenBank/DDBJ whole genome shotgun (WGS) entry which is preliminary data.</text>
</comment>
<sequence length="142" mass="14340">MPAGGHIPENVAAAACYGNSEFLFDAAAAAAGRRRRRQRAAAAQIVGIADQILPQIYGTAEARDGLALGALADCAGYAAVAGSIKGSQCEVHAPRASRASSASTARPGSRTSPLGHVRQEARLAARCPDLTITSARTSSGGP</sequence>
<reference evidence="2 3" key="1">
    <citation type="submission" date="2024-03" db="EMBL/GenBank/DDBJ databases">
        <title>Aureococcus anophagefferens CCMP1851 and Kratosvirus quantuckense: Draft genome of a second virus-susceptible host strain in the model system.</title>
        <authorList>
            <person name="Chase E."/>
            <person name="Truchon A.R."/>
            <person name="Schepens W."/>
            <person name="Wilhelm S.W."/>
        </authorList>
    </citation>
    <scope>NUCLEOTIDE SEQUENCE [LARGE SCALE GENOMIC DNA]</scope>
    <source>
        <strain evidence="2 3">CCMP1851</strain>
    </source>
</reference>
<protein>
    <submittedName>
        <fullName evidence="2">Uncharacterized protein</fullName>
    </submittedName>
</protein>
<gene>
    <name evidence="2" type="ORF">SO694_00149028</name>
</gene>
<feature type="compositionally biased region" description="Low complexity" evidence="1">
    <location>
        <begin position="94"/>
        <end position="112"/>
    </location>
</feature>
<dbReference type="EMBL" id="JBBJCI010000347">
    <property type="protein sequence ID" value="KAK7234109.1"/>
    <property type="molecule type" value="Genomic_DNA"/>
</dbReference>
<accession>A0ABR1FNM2</accession>
<dbReference type="Proteomes" id="UP001363151">
    <property type="component" value="Unassembled WGS sequence"/>
</dbReference>
<name>A0ABR1FNM2_AURAN</name>
<organism evidence="2 3">
    <name type="scientific">Aureococcus anophagefferens</name>
    <name type="common">Harmful bloom alga</name>
    <dbReference type="NCBI Taxonomy" id="44056"/>
    <lineage>
        <taxon>Eukaryota</taxon>
        <taxon>Sar</taxon>
        <taxon>Stramenopiles</taxon>
        <taxon>Ochrophyta</taxon>
        <taxon>Pelagophyceae</taxon>
        <taxon>Pelagomonadales</taxon>
        <taxon>Pelagomonadaceae</taxon>
        <taxon>Aureococcus</taxon>
    </lineage>
</organism>
<evidence type="ECO:0000256" key="1">
    <source>
        <dbReference type="SAM" id="MobiDB-lite"/>
    </source>
</evidence>
<keyword evidence="3" id="KW-1185">Reference proteome</keyword>